<dbReference type="PANTHER" id="PTHR43792">
    <property type="entry name" value="GNAT FAMILY, PUTATIVE (AFU_ORTHOLOGUE AFUA_3G00765)-RELATED-RELATED"/>
    <property type="match status" value="1"/>
</dbReference>
<dbReference type="Gene3D" id="3.40.630.30">
    <property type="match status" value="1"/>
</dbReference>
<reference evidence="2 3" key="1">
    <citation type="submission" date="2022-03" db="EMBL/GenBank/DDBJ databases">
        <authorList>
            <person name="Jo J.-H."/>
            <person name="Im W.-T."/>
        </authorList>
    </citation>
    <scope>NUCLEOTIDE SEQUENCE [LARGE SCALE GENOMIC DNA]</scope>
    <source>
        <strain evidence="2 3">MA9</strain>
    </source>
</reference>
<name>A0ABS9UFK0_9BACL</name>
<dbReference type="Proteomes" id="UP001316087">
    <property type="component" value="Unassembled WGS sequence"/>
</dbReference>
<comment type="caution">
    <text evidence="2">The sequence shown here is derived from an EMBL/GenBank/DDBJ whole genome shotgun (WGS) entry which is preliminary data.</text>
</comment>
<dbReference type="Pfam" id="PF13302">
    <property type="entry name" value="Acetyltransf_3"/>
    <property type="match status" value="1"/>
</dbReference>
<dbReference type="InterPro" id="IPR016181">
    <property type="entry name" value="Acyl_CoA_acyltransferase"/>
</dbReference>
<organism evidence="2 3">
    <name type="scientific">Solibacillus palustris</name>
    <dbReference type="NCBI Taxonomy" id="2908203"/>
    <lineage>
        <taxon>Bacteria</taxon>
        <taxon>Bacillati</taxon>
        <taxon>Bacillota</taxon>
        <taxon>Bacilli</taxon>
        <taxon>Bacillales</taxon>
        <taxon>Caryophanaceae</taxon>
        <taxon>Solibacillus</taxon>
    </lineage>
</organism>
<proteinExistence type="predicted"/>
<evidence type="ECO:0000313" key="2">
    <source>
        <dbReference type="EMBL" id="MCH7322718.1"/>
    </source>
</evidence>
<dbReference type="PANTHER" id="PTHR43792:SF5">
    <property type="entry name" value="RIBOSOMAL-PROTEIN-SERINE ACETYLTRANSFERASE"/>
    <property type="match status" value="1"/>
</dbReference>
<dbReference type="InterPro" id="IPR051531">
    <property type="entry name" value="N-acetyltransferase"/>
</dbReference>
<dbReference type="EMBL" id="JAKZFC010000004">
    <property type="protein sequence ID" value="MCH7322718.1"/>
    <property type="molecule type" value="Genomic_DNA"/>
</dbReference>
<dbReference type="SUPFAM" id="SSF55729">
    <property type="entry name" value="Acyl-CoA N-acyltransferases (Nat)"/>
    <property type="match status" value="1"/>
</dbReference>
<evidence type="ECO:0000259" key="1">
    <source>
        <dbReference type="PROSITE" id="PS51186"/>
    </source>
</evidence>
<gene>
    <name evidence="2" type="ORF">LZ480_12535</name>
</gene>
<evidence type="ECO:0000313" key="3">
    <source>
        <dbReference type="Proteomes" id="UP001316087"/>
    </source>
</evidence>
<feature type="domain" description="N-acetyltransferase" evidence="1">
    <location>
        <begin position="8"/>
        <end position="167"/>
    </location>
</feature>
<accession>A0ABS9UFK0</accession>
<sequence>MYIKTKRLLIRKFESKDLQAVYEYTSDINVMKYIPEGVFTEEVAKEFINQNMGDKAEKFPVVLIDENILIGHIFFDKYFGEHTYEIGWVFNPKYYNKGYASEAAKAILEYGFEKMKLHRIIATCQPQNIPSYRVMEKIGMRREGYFKKCIPNGIEWWDEYYYAILEEEWKSTTINN</sequence>
<dbReference type="RefSeq" id="WP_241369781.1">
    <property type="nucleotide sequence ID" value="NZ_JAKZFC010000004.1"/>
</dbReference>
<dbReference type="PROSITE" id="PS51186">
    <property type="entry name" value="GNAT"/>
    <property type="match status" value="1"/>
</dbReference>
<keyword evidence="3" id="KW-1185">Reference proteome</keyword>
<protein>
    <submittedName>
        <fullName evidence="2">GNAT family N-acetyltransferase</fullName>
    </submittedName>
</protein>
<dbReference type="InterPro" id="IPR000182">
    <property type="entry name" value="GNAT_dom"/>
</dbReference>
<dbReference type="CDD" id="cd04301">
    <property type="entry name" value="NAT_SF"/>
    <property type="match status" value="1"/>
</dbReference>